<feature type="compositionally biased region" description="Low complexity" evidence="1">
    <location>
        <begin position="258"/>
        <end position="272"/>
    </location>
</feature>
<feature type="region of interest" description="Disordered" evidence="1">
    <location>
        <begin position="238"/>
        <end position="273"/>
    </location>
</feature>
<dbReference type="InterPro" id="IPR001611">
    <property type="entry name" value="Leu-rich_rpt"/>
</dbReference>
<dbReference type="Pfam" id="PF13855">
    <property type="entry name" value="LRR_8"/>
    <property type="match status" value="2"/>
</dbReference>
<dbReference type="AlphaFoldDB" id="A0A7R8W6S2"/>
<dbReference type="InterPro" id="IPR005146">
    <property type="entry name" value="B3/B4_tRNA-bd"/>
</dbReference>
<gene>
    <name evidence="2" type="ORF">CTOB1V02_LOCUS3915</name>
</gene>
<reference evidence="2" key="1">
    <citation type="submission" date="2020-11" db="EMBL/GenBank/DDBJ databases">
        <authorList>
            <person name="Tran Van P."/>
        </authorList>
    </citation>
    <scope>NUCLEOTIDE SEQUENCE</scope>
</reference>
<dbReference type="OrthoDB" id="67933at2759"/>
<dbReference type="InterPro" id="IPR032675">
    <property type="entry name" value="LRR_dom_sf"/>
</dbReference>
<dbReference type="GO" id="GO:0006432">
    <property type="term" value="P:phenylalanyl-tRNA aminoacylation"/>
    <property type="evidence" value="ECO:0007669"/>
    <property type="project" value="InterPro"/>
</dbReference>
<dbReference type="EMBL" id="OB660715">
    <property type="protein sequence ID" value="CAD7225989.1"/>
    <property type="molecule type" value="Genomic_DNA"/>
</dbReference>
<dbReference type="SMART" id="SM00364">
    <property type="entry name" value="LRR_BAC"/>
    <property type="match status" value="5"/>
</dbReference>
<dbReference type="PANTHER" id="PTHR10947:SF3">
    <property type="entry name" value="LEUCINE-RICH REPEAT-CONTAINING PROTEIN 47"/>
    <property type="match status" value="1"/>
</dbReference>
<dbReference type="SMART" id="SM00369">
    <property type="entry name" value="LRR_TYP"/>
    <property type="match status" value="5"/>
</dbReference>
<dbReference type="PANTHER" id="PTHR10947">
    <property type="entry name" value="PHENYLALANYL-TRNA SYNTHETASE BETA CHAIN AND LEUCINE-RICH REPEAT-CONTAINING PROTEIN 47"/>
    <property type="match status" value="1"/>
</dbReference>
<dbReference type="InterPro" id="IPR045060">
    <property type="entry name" value="Phe-tRNA-ligase_IIc_bsu"/>
</dbReference>
<dbReference type="SMART" id="SM00873">
    <property type="entry name" value="B3_4"/>
    <property type="match status" value="1"/>
</dbReference>
<protein>
    <submittedName>
        <fullName evidence="2">Uncharacterized protein</fullName>
    </submittedName>
</protein>
<dbReference type="GO" id="GO:0004826">
    <property type="term" value="F:phenylalanine-tRNA ligase activity"/>
    <property type="evidence" value="ECO:0007669"/>
    <property type="project" value="InterPro"/>
</dbReference>
<dbReference type="GO" id="GO:0003723">
    <property type="term" value="F:RNA binding"/>
    <property type="evidence" value="ECO:0007669"/>
    <property type="project" value="InterPro"/>
</dbReference>
<dbReference type="PRINTS" id="PR00019">
    <property type="entry name" value="LEURICHRPT"/>
</dbReference>
<dbReference type="InterPro" id="IPR003591">
    <property type="entry name" value="Leu-rich_rpt_typical-subtyp"/>
</dbReference>
<organism evidence="2">
    <name type="scientific">Cyprideis torosa</name>
    <dbReference type="NCBI Taxonomy" id="163714"/>
    <lineage>
        <taxon>Eukaryota</taxon>
        <taxon>Metazoa</taxon>
        <taxon>Ecdysozoa</taxon>
        <taxon>Arthropoda</taxon>
        <taxon>Crustacea</taxon>
        <taxon>Oligostraca</taxon>
        <taxon>Ostracoda</taxon>
        <taxon>Podocopa</taxon>
        <taxon>Podocopida</taxon>
        <taxon>Cytherocopina</taxon>
        <taxon>Cytheroidea</taxon>
        <taxon>Cytherideidae</taxon>
        <taxon>Cyprideis</taxon>
    </lineage>
</organism>
<evidence type="ECO:0000313" key="2">
    <source>
        <dbReference type="EMBL" id="CAD7225989.1"/>
    </source>
</evidence>
<name>A0A7R8W6S2_9CRUS</name>
<dbReference type="Gene3D" id="3.80.10.10">
    <property type="entry name" value="Ribonuclease Inhibitor"/>
    <property type="match status" value="1"/>
</dbReference>
<dbReference type="PROSITE" id="PS51450">
    <property type="entry name" value="LRR"/>
    <property type="match status" value="1"/>
</dbReference>
<dbReference type="SUPFAM" id="SSF52058">
    <property type="entry name" value="L domain-like"/>
    <property type="match status" value="1"/>
</dbReference>
<dbReference type="Gene3D" id="3.50.40.10">
    <property type="entry name" value="Phenylalanyl-trna Synthetase, Chain B, domain 3"/>
    <property type="match status" value="1"/>
</dbReference>
<sequence length="545" mass="59145">MLKFLRVQSVAPQILPGTFVSFSGALPATLYSLTSLNFVEISDCPSLSTLAEHVSALSSLTNLVLRRNGLESIPQEIGNLRQLKLIDLTGNKLSQLPSELGQLSHLSSLNVSLNALMSLPEELASCSQLHILNATGNKLEEFPQSLCEAKLPHLMEIRLAKNEIPSIPNSIDLLPSLKVLDLSENKLKVVPGELARCMKLKDLNLKSNKFQDNRFRKLVEQSGAKPVLDYVRQHFPVAKPTGSGESGKGGKKKKKDSGSGSAGNAAAPPTDAAAEEDDEVMFLTYALRVVHLSDSTPITIACSSKVKDIRPHIIACLVRGLDLSGPNVFKKFLVLQNKLHDTICQKRNAATIATHDLAKLPPGALLYDAGEPGSITLVPLNRQKETTAEELFGTLQKEAEHIRKEKKRNTYSGIHTYLYLLENKPLWPFLSDSSGRVISFPPITNCEATKMTPETKDILIEVTSSSSLNVCKTVCDQLLSEMAVLFIDEGATIKGGGGGDPGSSSGPASLVVEQVKVTDLEGNMRNVYPSRIDLRDLKGISVVRD</sequence>
<accession>A0A7R8W6S2</accession>
<proteinExistence type="predicted"/>
<evidence type="ECO:0000256" key="1">
    <source>
        <dbReference type="SAM" id="MobiDB-lite"/>
    </source>
</evidence>
<dbReference type="InterPro" id="IPR020825">
    <property type="entry name" value="Phe-tRNA_synthase-like_B3/B4"/>
</dbReference>